<feature type="transmembrane region" description="Helical" evidence="1">
    <location>
        <begin position="136"/>
        <end position="155"/>
    </location>
</feature>
<comment type="caution">
    <text evidence="2">The sequence shown here is derived from an EMBL/GenBank/DDBJ whole genome shotgun (WGS) entry which is preliminary data.</text>
</comment>
<accession>A0AA94HVJ3</accession>
<dbReference type="RefSeq" id="WP_232088723.1">
    <property type="nucleotide sequence ID" value="NZ_FPIW01000073.1"/>
</dbReference>
<dbReference type="Proteomes" id="UP000182680">
    <property type="component" value="Unassembled WGS sequence"/>
</dbReference>
<dbReference type="Pfam" id="PF07556">
    <property type="entry name" value="DUF1538"/>
    <property type="match status" value="1"/>
</dbReference>
<gene>
    <name evidence="2" type="ORF">SAMN02910291_02624</name>
</gene>
<name>A0AA94HVJ3_DESDE</name>
<evidence type="ECO:0000313" key="2">
    <source>
        <dbReference type="EMBL" id="SFW70642.1"/>
    </source>
</evidence>
<protein>
    <recommendedName>
        <fullName evidence="4">DUF1538 domain-containing protein</fullName>
    </recommendedName>
</protein>
<evidence type="ECO:0000313" key="3">
    <source>
        <dbReference type="Proteomes" id="UP000182680"/>
    </source>
</evidence>
<organism evidence="2 3">
    <name type="scientific">Desulfovibrio desulfuricans</name>
    <dbReference type="NCBI Taxonomy" id="876"/>
    <lineage>
        <taxon>Bacteria</taxon>
        <taxon>Pseudomonadati</taxon>
        <taxon>Thermodesulfobacteriota</taxon>
        <taxon>Desulfovibrionia</taxon>
        <taxon>Desulfovibrionales</taxon>
        <taxon>Desulfovibrionaceae</taxon>
        <taxon>Desulfovibrio</taxon>
    </lineage>
</organism>
<keyword evidence="1" id="KW-0472">Membrane</keyword>
<feature type="transmembrane region" description="Helical" evidence="1">
    <location>
        <begin position="41"/>
        <end position="68"/>
    </location>
</feature>
<evidence type="ECO:0000256" key="1">
    <source>
        <dbReference type="SAM" id="Phobius"/>
    </source>
</evidence>
<dbReference type="InterPro" id="IPR011435">
    <property type="entry name" value="UmpAB"/>
</dbReference>
<evidence type="ECO:0008006" key="4">
    <source>
        <dbReference type="Google" id="ProtNLM"/>
    </source>
</evidence>
<dbReference type="EMBL" id="FPIW01000073">
    <property type="protein sequence ID" value="SFW70642.1"/>
    <property type="molecule type" value="Genomic_DNA"/>
</dbReference>
<keyword evidence="1" id="KW-0812">Transmembrane</keyword>
<feature type="transmembrane region" description="Helical" evidence="1">
    <location>
        <begin position="167"/>
        <end position="189"/>
    </location>
</feature>
<reference evidence="3" key="1">
    <citation type="submission" date="2016-11" db="EMBL/GenBank/DDBJ databases">
        <authorList>
            <person name="Jaros S."/>
            <person name="Januszkiewicz K."/>
            <person name="Wedrychowicz H."/>
        </authorList>
    </citation>
    <scope>NUCLEOTIDE SEQUENCE [LARGE SCALE GENOMIC DNA]</scope>
    <source>
        <strain evidence="3">DSM 7057</strain>
    </source>
</reference>
<keyword evidence="1" id="KW-1133">Transmembrane helix</keyword>
<sequence>MIMGLGYSFVGLVCFFVGVQGGFIPAGREMGALLALHDFRYLLLIVGVAMGALAVCAEPAVWVLNAQVEEVSGGHIKKSVMLISLSLGVATAVGLAMVRVITGLSIWWFLIPGYVLALGLMRFCPRMFTAIAFDSGGVASGPMASTFILAFTLGASHSLGGNPIADAFGVIAMIAMTPLIAIQLLGIFFDRRERAVKLRHK</sequence>
<feature type="transmembrane region" description="Helical" evidence="1">
    <location>
        <begin position="80"/>
        <end position="100"/>
    </location>
</feature>
<dbReference type="AlphaFoldDB" id="A0AA94HVJ3"/>
<proteinExistence type="predicted"/>
<feature type="transmembrane region" description="Helical" evidence="1">
    <location>
        <begin position="106"/>
        <end position="124"/>
    </location>
</feature>